<evidence type="ECO:0000256" key="2">
    <source>
        <dbReference type="RuleBase" id="RU362097"/>
    </source>
</evidence>
<name>A0AA96JXQ3_9BACT</name>
<dbReference type="AlphaFoldDB" id="A0AA96JXQ3"/>
<dbReference type="Proteomes" id="UP001302494">
    <property type="component" value="Chromosome"/>
</dbReference>
<evidence type="ECO:0000256" key="3">
    <source>
        <dbReference type="SAM" id="Coils"/>
    </source>
</evidence>
<evidence type="ECO:0000313" key="6">
    <source>
        <dbReference type="Proteomes" id="UP001302494"/>
    </source>
</evidence>
<dbReference type="SUPFAM" id="SSF56954">
    <property type="entry name" value="Outer membrane efflux proteins (OEP)"/>
    <property type="match status" value="1"/>
</dbReference>
<dbReference type="NCBIfam" id="TIGR01845">
    <property type="entry name" value="outer_NodT"/>
    <property type="match status" value="1"/>
</dbReference>
<accession>A0AA96JXQ3</accession>
<dbReference type="KEGG" id="nneo:PQG83_07545"/>
<feature type="region of interest" description="Disordered" evidence="4">
    <location>
        <begin position="474"/>
        <end position="501"/>
    </location>
</feature>
<keyword evidence="2" id="KW-0812">Transmembrane</keyword>
<feature type="coiled-coil region" evidence="3">
    <location>
        <begin position="399"/>
        <end position="426"/>
    </location>
</feature>
<protein>
    <submittedName>
        <fullName evidence="5">Efflux transporter outer membrane subunit</fullName>
    </submittedName>
</protein>
<dbReference type="Gene3D" id="1.20.1600.10">
    <property type="entry name" value="Outer membrane efflux proteins (OEP)"/>
    <property type="match status" value="1"/>
</dbReference>
<evidence type="ECO:0000313" key="5">
    <source>
        <dbReference type="EMBL" id="WNM63598.1"/>
    </source>
</evidence>
<organism evidence="5 6">
    <name type="scientific">Candidatus Nitrospira neomarina</name>
    <dbReference type="NCBI Taxonomy" id="3020899"/>
    <lineage>
        <taxon>Bacteria</taxon>
        <taxon>Pseudomonadati</taxon>
        <taxon>Nitrospirota</taxon>
        <taxon>Nitrospiria</taxon>
        <taxon>Nitrospirales</taxon>
        <taxon>Nitrospiraceae</taxon>
        <taxon>Nitrospira</taxon>
    </lineage>
</organism>
<reference evidence="5 6" key="1">
    <citation type="submission" date="2023-01" db="EMBL/GenBank/DDBJ databases">
        <title>Cultivation and genomic characterization of new, ubiquitous marine nitrite-oxidizing bacteria from the Nitrospirales.</title>
        <authorList>
            <person name="Mueller A.J."/>
            <person name="Daebeler A."/>
            <person name="Herbold C.W."/>
            <person name="Kirkegaard R.H."/>
            <person name="Daims H."/>
        </authorList>
    </citation>
    <scope>NUCLEOTIDE SEQUENCE [LARGE SCALE GENOMIC DNA]</scope>
    <source>
        <strain evidence="5 6">DK</strain>
    </source>
</reference>
<dbReference type="Gene3D" id="2.20.200.10">
    <property type="entry name" value="Outer membrane efflux proteins (OEP)"/>
    <property type="match status" value="1"/>
</dbReference>
<dbReference type="InterPro" id="IPR010131">
    <property type="entry name" value="MdtP/NodT-like"/>
</dbReference>
<dbReference type="GO" id="GO:0005886">
    <property type="term" value="C:plasma membrane"/>
    <property type="evidence" value="ECO:0007669"/>
    <property type="project" value="UniProtKB-SubCell"/>
</dbReference>
<dbReference type="PANTHER" id="PTHR30203">
    <property type="entry name" value="OUTER MEMBRANE CATION EFFLUX PROTEIN"/>
    <property type="match status" value="1"/>
</dbReference>
<comment type="subcellular location">
    <subcellularLocation>
        <location evidence="2">Cell membrane</location>
        <topology evidence="2">Lipid-anchor</topology>
    </subcellularLocation>
</comment>
<dbReference type="PANTHER" id="PTHR30203:SF33">
    <property type="entry name" value="BLR4455 PROTEIN"/>
    <property type="match status" value="1"/>
</dbReference>
<dbReference type="RefSeq" id="WP_312748286.1">
    <property type="nucleotide sequence ID" value="NZ_CP116968.1"/>
</dbReference>
<comment type="similarity">
    <text evidence="1 2">Belongs to the outer membrane factor (OMF) (TC 1.B.17) family.</text>
</comment>
<keyword evidence="3" id="KW-0175">Coiled coil</keyword>
<gene>
    <name evidence="5" type="ORF">PQG83_07545</name>
</gene>
<evidence type="ECO:0000256" key="4">
    <source>
        <dbReference type="SAM" id="MobiDB-lite"/>
    </source>
</evidence>
<sequence>MQKCRAMLLSLLVAFGCTMGPDYKRPDVPTSDSWRLAPDTSESIANIPWWDLFKDEELQKLIHTALEENLDLRVAAAAVEEFHNQLVIAQFDLVPSLDYSGDGLFYHNTNNGLSTGGGSILPGQAAGRSGRGNLDYSRESFMGGIKWEVDLWGRIRRNVEATRAELLARVENQRGVVIALVSDVAQSYFTLRALDLQVHIAKRTLKVWDEAVRLSRSQYEHGYASKLDLDRFEAEQAGTRAQLANLEQQGVQAENRISVLLGHRPMAIPRGFALTEQPLPPDIPVGLPSSLLSQRPDILEAEQKLIASNANIGVAQALRFPQFSINGGGGVAGFQINSMGTGPFATVGVAGTLTGPLFNATALGYGVGIATAQEQQALARYELAILNAFREVEDSLITITKTREQREAQESQVASLKSALNFADKRYRGGFASYLDVLSAQRDLFQAELSLVSTRQQHLSSIVRLYKALGGGWTPSEGEQQGRELSRSEMPSARPLQTGIN</sequence>
<keyword evidence="2" id="KW-1134">Transmembrane beta strand</keyword>
<dbReference type="InterPro" id="IPR003423">
    <property type="entry name" value="OMP_efflux"/>
</dbReference>
<dbReference type="PROSITE" id="PS51257">
    <property type="entry name" value="PROKAR_LIPOPROTEIN"/>
    <property type="match status" value="1"/>
</dbReference>
<dbReference type="EMBL" id="CP116968">
    <property type="protein sequence ID" value="WNM63598.1"/>
    <property type="molecule type" value="Genomic_DNA"/>
</dbReference>
<keyword evidence="2" id="KW-0472">Membrane</keyword>
<keyword evidence="6" id="KW-1185">Reference proteome</keyword>
<keyword evidence="2" id="KW-0449">Lipoprotein</keyword>
<evidence type="ECO:0000256" key="1">
    <source>
        <dbReference type="ARBA" id="ARBA00007613"/>
    </source>
</evidence>
<feature type="coiled-coil region" evidence="3">
    <location>
        <begin position="229"/>
        <end position="256"/>
    </location>
</feature>
<dbReference type="Pfam" id="PF02321">
    <property type="entry name" value="OEP"/>
    <property type="match status" value="2"/>
</dbReference>
<dbReference type="GO" id="GO:0015562">
    <property type="term" value="F:efflux transmembrane transporter activity"/>
    <property type="evidence" value="ECO:0007669"/>
    <property type="project" value="InterPro"/>
</dbReference>
<proteinExistence type="inferred from homology"/>
<keyword evidence="2" id="KW-0564">Palmitate</keyword>